<evidence type="ECO:0000256" key="4">
    <source>
        <dbReference type="ARBA" id="ARBA00022989"/>
    </source>
</evidence>
<evidence type="ECO:0000256" key="6">
    <source>
        <dbReference type="SAM" id="Phobius"/>
    </source>
</evidence>
<evidence type="ECO:0000313" key="7">
    <source>
        <dbReference type="EMBL" id="ADN61053.1"/>
    </source>
</evidence>
<evidence type="ECO:0000256" key="2">
    <source>
        <dbReference type="ARBA" id="ARBA00022475"/>
    </source>
</evidence>
<gene>
    <name evidence="7" type="ordered locus">BC1003_5133</name>
</gene>
<keyword evidence="2" id="KW-1003">Cell membrane</keyword>
<evidence type="ECO:0000256" key="5">
    <source>
        <dbReference type="ARBA" id="ARBA00023136"/>
    </source>
</evidence>
<accession>E1TKC7</accession>
<dbReference type="eggNOG" id="COG1280">
    <property type="taxonomic scope" value="Bacteria"/>
</dbReference>
<keyword evidence="5 6" id="KW-0472">Membrane</keyword>
<comment type="subcellular location">
    <subcellularLocation>
        <location evidence="1">Cell membrane</location>
        <topology evidence="1">Multi-pass membrane protein</topology>
    </subcellularLocation>
</comment>
<feature type="transmembrane region" description="Helical" evidence="6">
    <location>
        <begin position="71"/>
        <end position="91"/>
    </location>
</feature>
<dbReference type="EMBL" id="CP002218">
    <property type="protein sequence ID" value="ADN61053.1"/>
    <property type="molecule type" value="Genomic_DNA"/>
</dbReference>
<dbReference type="GO" id="GO:0015171">
    <property type="term" value="F:amino acid transmembrane transporter activity"/>
    <property type="evidence" value="ECO:0007669"/>
    <property type="project" value="TreeGrafter"/>
</dbReference>
<evidence type="ECO:0000256" key="1">
    <source>
        <dbReference type="ARBA" id="ARBA00004651"/>
    </source>
</evidence>
<dbReference type="GO" id="GO:0033228">
    <property type="term" value="P:cysteine export across plasma membrane"/>
    <property type="evidence" value="ECO:0007669"/>
    <property type="project" value="TreeGrafter"/>
</dbReference>
<reference evidence="7" key="1">
    <citation type="submission" date="2010-09" db="EMBL/GenBank/DDBJ databases">
        <title>Complete sequence of chromosome2 of Burkholderia sp. CCGE1003.</title>
        <authorList>
            <consortium name="US DOE Joint Genome Institute"/>
            <person name="Lucas S."/>
            <person name="Copeland A."/>
            <person name="Lapidus A."/>
            <person name="Cheng J.-F."/>
            <person name="Bruce D."/>
            <person name="Goodwin L."/>
            <person name="Pitluck S."/>
            <person name="Daligault H."/>
            <person name="Davenport K."/>
            <person name="Detter J.C."/>
            <person name="Han C."/>
            <person name="Tapia R."/>
            <person name="Land M."/>
            <person name="Hauser L."/>
            <person name="Jeffries C."/>
            <person name="Kyrpides N."/>
            <person name="Ivanova N."/>
            <person name="Ovchinnikova G."/>
            <person name="Martinez-Romero E."/>
            <person name="Rogel M.A."/>
            <person name="Auchtung J."/>
            <person name="Tiedje J.M."/>
            <person name="Woyke T."/>
        </authorList>
    </citation>
    <scope>NUCLEOTIDE SEQUENCE</scope>
    <source>
        <strain evidence="7">CCGE1003</strain>
    </source>
</reference>
<protein>
    <submittedName>
        <fullName evidence="7">Lysine exporter protein (LYSE/YGGA)</fullName>
    </submittedName>
</protein>
<evidence type="ECO:0000256" key="3">
    <source>
        <dbReference type="ARBA" id="ARBA00022692"/>
    </source>
</evidence>
<dbReference type="GO" id="GO:0005886">
    <property type="term" value="C:plasma membrane"/>
    <property type="evidence" value="ECO:0007669"/>
    <property type="project" value="UniProtKB-SubCell"/>
</dbReference>
<dbReference type="InterPro" id="IPR001123">
    <property type="entry name" value="LeuE-type"/>
</dbReference>
<proteinExistence type="predicted"/>
<dbReference type="PANTHER" id="PTHR30086">
    <property type="entry name" value="ARGININE EXPORTER PROTEIN ARGO"/>
    <property type="match status" value="1"/>
</dbReference>
<feature type="transmembrane region" description="Helical" evidence="6">
    <location>
        <begin position="146"/>
        <end position="170"/>
    </location>
</feature>
<feature type="transmembrane region" description="Helical" evidence="6">
    <location>
        <begin position="44"/>
        <end position="64"/>
    </location>
</feature>
<name>E1TKC7_BURSG</name>
<dbReference type="Pfam" id="PF01810">
    <property type="entry name" value="LysE"/>
    <property type="match status" value="1"/>
</dbReference>
<dbReference type="PANTHER" id="PTHR30086:SF20">
    <property type="entry name" value="ARGININE EXPORTER PROTEIN ARGO-RELATED"/>
    <property type="match status" value="1"/>
</dbReference>
<organism evidence="7">
    <name type="scientific">Burkholderia sp. (strain CCGE1003)</name>
    <dbReference type="NCBI Taxonomy" id="640512"/>
    <lineage>
        <taxon>Bacteria</taxon>
        <taxon>Pseudomonadati</taxon>
        <taxon>Pseudomonadota</taxon>
        <taxon>Betaproteobacteria</taxon>
        <taxon>Burkholderiales</taxon>
        <taxon>Burkholderiaceae</taxon>
        <taxon>Burkholderia</taxon>
    </lineage>
</organism>
<dbReference type="AlphaFoldDB" id="E1TKC7"/>
<dbReference type="OrthoDB" id="9812084at2"/>
<dbReference type="STRING" id="640512.BC1003_5133"/>
<dbReference type="KEGG" id="bgf:BC1003_5133"/>
<feature type="transmembrane region" description="Helical" evidence="6">
    <location>
        <begin position="182"/>
        <end position="203"/>
    </location>
</feature>
<keyword evidence="4 6" id="KW-1133">Transmembrane helix</keyword>
<dbReference type="HOGENOM" id="CLU_079569_1_0_4"/>
<sequence>MFSITLSALPAGILFALVTTITPGPNNTMLLTSGVNFGFRRTLPHISGISAGVVLLMLSVGIGLGEAFVHFPVLYTVLEVASVAYLLYLAWKIGTSGELKVKQGERRPMRFYEAIAFQWVNPKAWMMVLTAATTIHLSESYSMNAVAMAVLFYVIGFPCICLWAGFGTAMRRVLSDARRLRAFNVTMALLLVASLYPIALKLFDTATA</sequence>
<keyword evidence="3 6" id="KW-0812">Transmembrane</keyword>